<name>A0A5B6VYM5_9ROSI</name>
<evidence type="ECO:0000313" key="1">
    <source>
        <dbReference type="EMBL" id="KAA3473937.1"/>
    </source>
</evidence>
<evidence type="ECO:0000313" key="2">
    <source>
        <dbReference type="Proteomes" id="UP000325315"/>
    </source>
</evidence>
<sequence length="144" mass="16648">MFRSRIEENEFRSRESESNRVAVFIPIYRIRVVKATEGSEPSRIAITLLKLFWYTLKMYIARYGMYRLVWNELFDIAYRYDPNGWIFCPENGLFCHTVEDRPRPSSTGVLGGRGCIVSFDHGVDTRVCLAAMGVTRPTPRACNP</sequence>
<proteinExistence type="predicted"/>
<comment type="caution">
    <text evidence="1">The sequence shown here is derived from an EMBL/GenBank/DDBJ whole genome shotgun (WGS) entry which is preliminary data.</text>
</comment>
<dbReference type="EMBL" id="SMMG02000005">
    <property type="protein sequence ID" value="KAA3473937.1"/>
    <property type="molecule type" value="Genomic_DNA"/>
</dbReference>
<accession>A0A5B6VYM5</accession>
<gene>
    <name evidence="1" type="ORF">EPI10_024275</name>
</gene>
<dbReference type="AlphaFoldDB" id="A0A5B6VYM5"/>
<protein>
    <submittedName>
        <fullName evidence="1">Uncharacterized protein</fullName>
    </submittedName>
</protein>
<reference evidence="2" key="1">
    <citation type="journal article" date="2019" name="Plant Biotechnol. J.">
        <title>Genome sequencing of the Australian wild diploid species Gossypium australe highlights disease resistance and delayed gland morphogenesis.</title>
        <authorList>
            <person name="Cai Y."/>
            <person name="Cai X."/>
            <person name="Wang Q."/>
            <person name="Wang P."/>
            <person name="Zhang Y."/>
            <person name="Cai C."/>
            <person name="Xu Y."/>
            <person name="Wang K."/>
            <person name="Zhou Z."/>
            <person name="Wang C."/>
            <person name="Geng S."/>
            <person name="Li B."/>
            <person name="Dong Q."/>
            <person name="Hou Y."/>
            <person name="Wang H."/>
            <person name="Ai P."/>
            <person name="Liu Z."/>
            <person name="Yi F."/>
            <person name="Sun M."/>
            <person name="An G."/>
            <person name="Cheng J."/>
            <person name="Zhang Y."/>
            <person name="Shi Q."/>
            <person name="Xie Y."/>
            <person name="Shi X."/>
            <person name="Chang Y."/>
            <person name="Huang F."/>
            <person name="Chen Y."/>
            <person name="Hong S."/>
            <person name="Mi L."/>
            <person name="Sun Q."/>
            <person name="Zhang L."/>
            <person name="Zhou B."/>
            <person name="Peng R."/>
            <person name="Zhang X."/>
            <person name="Liu F."/>
        </authorList>
    </citation>
    <scope>NUCLEOTIDE SEQUENCE [LARGE SCALE GENOMIC DNA]</scope>
    <source>
        <strain evidence="2">cv. PA1801</strain>
    </source>
</reference>
<dbReference type="Proteomes" id="UP000325315">
    <property type="component" value="Unassembled WGS sequence"/>
</dbReference>
<organism evidence="1 2">
    <name type="scientific">Gossypium australe</name>
    <dbReference type="NCBI Taxonomy" id="47621"/>
    <lineage>
        <taxon>Eukaryota</taxon>
        <taxon>Viridiplantae</taxon>
        <taxon>Streptophyta</taxon>
        <taxon>Embryophyta</taxon>
        <taxon>Tracheophyta</taxon>
        <taxon>Spermatophyta</taxon>
        <taxon>Magnoliopsida</taxon>
        <taxon>eudicotyledons</taxon>
        <taxon>Gunneridae</taxon>
        <taxon>Pentapetalae</taxon>
        <taxon>rosids</taxon>
        <taxon>malvids</taxon>
        <taxon>Malvales</taxon>
        <taxon>Malvaceae</taxon>
        <taxon>Malvoideae</taxon>
        <taxon>Gossypium</taxon>
    </lineage>
</organism>
<keyword evidence="2" id="KW-1185">Reference proteome</keyword>